<dbReference type="EMBL" id="JAKMXF010000166">
    <property type="protein sequence ID" value="KAI6655959.1"/>
    <property type="molecule type" value="Genomic_DNA"/>
</dbReference>
<feature type="domain" description="Beta-adaptin appendage C-terminal subdomain" evidence="7">
    <location>
        <begin position="675"/>
        <end position="784"/>
    </location>
</feature>
<evidence type="ECO:0000259" key="7">
    <source>
        <dbReference type="SMART" id="SM01020"/>
    </source>
</evidence>
<keyword evidence="5" id="KW-0472">Membrane</keyword>
<evidence type="ECO:0000313" key="8">
    <source>
        <dbReference type="EMBL" id="KAI6655959.1"/>
    </source>
</evidence>
<dbReference type="SMART" id="SM01020">
    <property type="entry name" value="B2-adapt-app_C"/>
    <property type="match status" value="1"/>
</dbReference>
<dbReference type="AlphaFoldDB" id="A0AAV7K5D6"/>
<dbReference type="Pfam" id="PF01602">
    <property type="entry name" value="Adaptin_N"/>
    <property type="match status" value="1"/>
</dbReference>
<sequence>MSTNSAPLPPSSEISTLRNSLHRNETQRDSEDYRLTIQKVVASMTQGIDVSSLFGEMVKASATQDVRQKKLVYLYICRYADENQELSLMAINTLIKDMNDQNPTVRGLALRSLCLLKLKGLPEFVRVPLKSGLTDKSAYVRRVAVLSVAKLYRHYPELIHELNMASFLYSTIKDRDAQVVINSICALNEILAHEGGIIINNNIAGYLLNRFNEFSEWGQAVVLETLTKYKIQDESELIDLLNRMDPHLEAQNTGVLMAVIKLFMAIINEIPQLQSDAAIRIRPILLNIASSPCSEICYSALAHIEILIDKLPSLSLQQNHKTFYCRYSDPVYVKVKKVEMLAQLISDKNMHEIINELSEAALDSNIEVGKRAVNTIKTIALRHPNAVELCLVKFSELLTIERPHIITVLLVSSTTLVRKFPDKADVFVNHIPDLLQHVEDSVEGRACLVWLLGEFGTTLSESPYILEQYINSIADETEPSFKLNLLSASMKLFLRGRAPEMQLSLGKLLAYYIEEEMDMDVHDRALLYYRMLRENVYEAQKIFSKPAHSPELSFDIPTEQQLEFNSEFNSLAVIYSRPSSHFITQTPPYVTRPYKPAENPLDELPTRQLHIELNDLPGSPTRVIPPVEQPPLLDIDVSEPAVQLAEEVPPPSLDVFDHLLITPVCDEKPKELIDLIPDAKLSSKEFERLWRSITSEQVVEFQLAVLPTPKEWKQTAQIFNITLMAWSPTHIQPMKCFLYAQHTEGSWLLVQTLISADKDLKAMIRVQNSALSNTFRTHFKNSFIGSWMPPDV</sequence>
<dbReference type="GO" id="GO:0030131">
    <property type="term" value="C:clathrin adaptor complex"/>
    <property type="evidence" value="ECO:0007669"/>
    <property type="project" value="InterPro"/>
</dbReference>
<evidence type="ECO:0000256" key="6">
    <source>
        <dbReference type="SAM" id="MobiDB-lite"/>
    </source>
</evidence>
<feature type="compositionally biased region" description="Polar residues" evidence="6">
    <location>
        <begin position="1"/>
        <end position="19"/>
    </location>
</feature>
<dbReference type="Gene3D" id="1.25.10.10">
    <property type="entry name" value="Leucine-rich Repeat Variant"/>
    <property type="match status" value="1"/>
</dbReference>
<dbReference type="InterPro" id="IPR015151">
    <property type="entry name" value="B-adaptin_app_sub_C"/>
</dbReference>
<dbReference type="PANTHER" id="PTHR11134">
    <property type="entry name" value="ADAPTOR COMPLEX SUBUNIT BETA FAMILY MEMBER"/>
    <property type="match status" value="1"/>
</dbReference>
<evidence type="ECO:0000313" key="9">
    <source>
        <dbReference type="Proteomes" id="UP001165289"/>
    </source>
</evidence>
<evidence type="ECO:0000256" key="5">
    <source>
        <dbReference type="ARBA" id="ARBA00023136"/>
    </source>
</evidence>
<keyword evidence="3" id="KW-0813">Transport</keyword>
<dbReference type="InterPro" id="IPR016024">
    <property type="entry name" value="ARM-type_fold"/>
</dbReference>
<dbReference type="Gene3D" id="3.30.310.10">
    <property type="entry name" value="TATA-Binding Protein"/>
    <property type="match status" value="1"/>
</dbReference>
<dbReference type="Pfam" id="PF09066">
    <property type="entry name" value="B2-adapt-app_C"/>
    <property type="match status" value="1"/>
</dbReference>
<comment type="caution">
    <text evidence="8">The sequence shown here is derived from an EMBL/GenBank/DDBJ whole genome shotgun (WGS) entry which is preliminary data.</text>
</comment>
<feature type="region of interest" description="Disordered" evidence="6">
    <location>
        <begin position="1"/>
        <end position="29"/>
    </location>
</feature>
<comment type="subcellular location">
    <subcellularLocation>
        <location evidence="1">Endomembrane system</location>
    </subcellularLocation>
</comment>
<protein>
    <submittedName>
        <fullName evidence="8">AP-4 complex subunit beta-1-like</fullName>
    </submittedName>
</protein>
<dbReference type="InterPro" id="IPR011989">
    <property type="entry name" value="ARM-like"/>
</dbReference>
<comment type="similarity">
    <text evidence="2">Belongs to the adaptor complexes large subunit family.</text>
</comment>
<accession>A0AAV7K5D6</accession>
<keyword evidence="4" id="KW-0653">Protein transport</keyword>
<reference evidence="8 9" key="1">
    <citation type="journal article" date="2023" name="BMC Biol.">
        <title>The compact genome of the sponge Oopsacas minuta (Hexactinellida) is lacking key metazoan core genes.</title>
        <authorList>
            <person name="Santini S."/>
            <person name="Schenkelaars Q."/>
            <person name="Jourda C."/>
            <person name="Duchesne M."/>
            <person name="Belahbib H."/>
            <person name="Rocher C."/>
            <person name="Selva M."/>
            <person name="Riesgo A."/>
            <person name="Vervoort M."/>
            <person name="Leys S.P."/>
            <person name="Kodjabachian L."/>
            <person name="Le Bivic A."/>
            <person name="Borchiellini C."/>
            <person name="Claverie J.M."/>
            <person name="Renard E."/>
        </authorList>
    </citation>
    <scope>NUCLEOTIDE SEQUENCE [LARGE SCALE GENOMIC DNA]</scope>
    <source>
        <strain evidence="8">SPO-2</strain>
    </source>
</reference>
<dbReference type="GO" id="GO:0012505">
    <property type="term" value="C:endomembrane system"/>
    <property type="evidence" value="ECO:0007669"/>
    <property type="project" value="UniProtKB-SubCell"/>
</dbReference>
<name>A0AAV7K5D6_9METZ</name>
<dbReference type="InterPro" id="IPR002553">
    <property type="entry name" value="Clathrin/coatomer_adapt-like_N"/>
</dbReference>
<gene>
    <name evidence="8" type="ORF">LOD99_1693</name>
</gene>
<evidence type="ECO:0000256" key="1">
    <source>
        <dbReference type="ARBA" id="ARBA00004308"/>
    </source>
</evidence>
<dbReference type="GO" id="GO:0006886">
    <property type="term" value="P:intracellular protein transport"/>
    <property type="evidence" value="ECO:0007669"/>
    <property type="project" value="InterPro"/>
</dbReference>
<evidence type="ECO:0000256" key="4">
    <source>
        <dbReference type="ARBA" id="ARBA00022927"/>
    </source>
</evidence>
<evidence type="ECO:0000256" key="3">
    <source>
        <dbReference type="ARBA" id="ARBA00022448"/>
    </source>
</evidence>
<dbReference type="GO" id="GO:0016192">
    <property type="term" value="P:vesicle-mediated transport"/>
    <property type="evidence" value="ECO:0007669"/>
    <property type="project" value="InterPro"/>
</dbReference>
<dbReference type="Proteomes" id="UP001165289">
    <property type="component" value="Unassembled WGS sequence"/>
</dbReference>
<dbReference type="InterPro" id="IPR012295">
    <property type="entry name" value="TBP_dom_sf"/>
</dbReference>
<keyword evidence="9" id="KW-1185">Reference proteome</keyword>
<evidence type="ECO:0000256" key="2">
    <source>
        <dbReference type="ARBA" id="ARBA00006613"/>
    </source>
</evidence>
<dbReference type="SUPFAM" id="SSF48371">
    <property type="entry name" value="ARM repeat"/>
    <property type="match status" value="1"/>
</dbReference>
<proteinExistence type="inferred from homology"/>
<organism evidence="8 9">
    <name type="scientific">Oopsacas minuta</name>
    <dbReference type="NCBI Taxonomy" id="111878"/>
    <lineage>
        <taxon>Eukaryota</taxon>
        <taxon>Metazoa</taxon>
        <taxon>Porifera</taxon>
        <taxon>Hexactinellida</taxon>
        <taxon>Hexasterophora</taxon>
        <taxon>Lyssacinosida</taxon>
        <taxon>Leucopsacidae</taxon>
        <taxon>Oopsacas</taxon>
    </lineage>
</organism>
<dbReference type="InterPro" id="IPR026739">
    <property type="entry name" value="AP_beta"/>
</dbReference>